<feature type="transmembrane region" description="Helical" evidence="2">
    <location>
        <begin position="623"/>
        <end position="640"/>
    </location>
</feature>
<evidence type="ECO:0000313" key="3">
    <source>
        <dbReference type="EMBL" id="KAG5850973.1"/>
    </source>
</evidence>
<evidence type="ECO:0000256" key="2">
    <source>
        <dbReference type="SAM" id="Phobius"/>
    </source>
</evidence>
<keyword evidence="2" id="KW-0472">Membrane</keyword>
<dbReference type="EMBL" id="JAFIRN010000004">
    <property type="protein sequence ID" value="KAG5850973.1"/>
    <property type="molecule type" value="Genomic_DNA"/>
</dbReference>
<keyword evidence="4" id="KW-1185">Reference proteome</keyword>
<name>A0A9D3MQX6_ANGAN</name>
<evidence type="ECO:0008006" key="5">
    <source>
        <dbReference type="Google" id="ProtNLM"/>
    </source>
</evidence>
<feature type="transmembrane region" description="Helical" evidence="2">
    <location>
        <begin position="715"/>
        <end position="737"/>
    </location>
</feature>
<feature type="transmembrane region" description="Helical" evidence="2">
    <location>
        <begin position="681"/>
        <end position="703"/>
    </location>
</feature>
<dbReference type="InterPro" id="IPR031390">
    <property type="entry name" value="OFCC1"/>
</dbReference>
<feature type="compositionally biased region" description="Basic residues" evidence="1">
    <location>
        <begin position="956"/>
        <end position="966"/>
    </location>
</feature>
<dbReference type="Pfam" id="PF15680">
    <property type="entry name" value="OFCC1"/>
    <property type="match status" value="1"/>
</dbReference>
<dbReference type="PANTHER" id="PTHR33862:SF3">
    <property type="entry name" value="OROFACIAL CLEFT 1 CANDIDATE GENE 1 PROTEIN"/>
    <property type="match status" value="1"/>
</dbReference>
<reference evidence="3" key="1">
    <citation type="submission" date="2021-01" db="EMBL/GenBank/DDBJ databases">
        <title>A chromosome-scale assembly of European eel, Anguilla anguilla.</title>
        <authorList>
            <person name="Henkel C."/>
            <person name="Jong-Raadsen S.A."/>
            <person name="Dufour S."/>
            <person name="Weltzien F.-A."/>
            <person name="Palstra A.P."/>
            <person name="Pelster B."/>
            <person name="Spaink H.P."/>
            <person name="Van Den Thillart G.E."/>
            <person name="Jansen H."/>
            <person name="Zahm M."/>
            <person name="Klopp C."/>
            <person name="Cedric C."/>
            <person name="Louis A."/>
            <person name="Berthelot C."/>
            <person name="Parey E."/>
            <person name="Roest Crollius H."/>
            <person name="Montfort J."/>
            <person name="Robinson-Rechavi M."/>
            <person name="Bucao C."/>
            <person name="Bouchez O."/>
            <person name="Gislard M."/>
            <person name="Lluch J."/>
            <person name="Milhes M."/>
            <person name="Lampietro C."/>
            <person name="Lopez Roques C."/>
            <person name="Donnadieu C."/>
            <person name="Braasch I."/>
            <person name="Desvignes T."/>
            <person name="Postlethwait J."/>
            <person name="Bobe J."/>
            <person name="Guiguen Y."/>
            <person name="Dirks R."/>
        </authorList>
    </citation>
    <scope>NUCLEOTIDE SEQUENCE</scope>
    <source>
        <strain evidence="3">Tag_6206</strain>
        <tissue evidence="3">Liver</tissue>
    </source>
</reference>
<organism evidence="3 4">
    <name type="scientific">Anguilla anguilla</name>
    <name type="common">European freshwater eel</name>
    <name type="synonym">Muraena anguilla</name>
    <dbReference type="NCBI Taxonomy" id="7936"/>
    <lineage>
        <taxon>Eukaryota</taxon>
        <taxon>Metazoa</taxon>
        <taxon>Chordata</taxon>
        <taxon>Craniata</taxon>
        <taxon>Vertebrata</taxon>
        <taxon>Euteleostomi</taxon>
        <taxon>Actinopterygii</taxon>
        <taxon>Neopterygii</taxon>
        <taxon>Teleostei</taxon>
        <taxon>Anguilliformes</taxon>
        <taxon>Anguillidae</taxon>
        <taxon>Anguilla</taxon>
    </lineage>
</organism>
<feature type="region of interest" description="Disordered" evidence="1">
    <location>
        <begin position="1"/>
        <end position="51"/>
    </location>
</feature>
<dbReference type="PANTHER" id="PTHR33862">
    <property type="entry name" value="OROFACIAL CLEFT 1 CANDIDATE GENE 1 PROTEIN"/>
    <property type="match status" value="1"/>
</dbReference>
<keyword evidence="2" id="KW-1133">Transmembrane helix</keyword>
<feature type="region of interest" description="Disordered" evidence="1">
    <location>
        <begin position="928"/>
        <end position="988"/>
    </location>
</feature>
<evidence type="ECO:0000256" key="1">
    <source>
        <dbReference type="SAM" id="MobiDB-lite"/>
    </source>
</evidence>
<evidence type="ECO:0000313" key="4">
    <source>
        <dbReference type="Proteomes" id="UP001044222"/>
    </source>
</evidence>
<feature type="region of interest" description="Disordered" evidence="1">
    <location>
        <begin position="472"/>
        <end position="504"/>
    </location>
</feature>
<comment type="caution">
    <text evidence="3">The sequence shown here is derived from an EMBL/GenBank/DDBJ whole genome shotgun (WGS) entry which is preliminary data.</text>
</comment>
<proteinExistence type="predicted"/>
<dbReference type="AlphaFoldDB" id="A0A9D3MQX6"/>
<keyword evidence="2" id="KW-0812">Transmembrane</keyword>
<protein>
    <recommendedName>
        <fullName evidence="5">Orofacial cleft 1 candidate gene 1 protein</fullName>
    </recommendedName>
</protein>
<feature type="transmembrane region" description="Helical" evidence="2">
    <location>
        <begin position="773"/>
        <end position="795"/>
    </location>
</feature>
<sequence length="988" mass="110262">MDTFGSKFQQKALKQPKQKKSESAEFLMGEDERAAAEGIENPAFDGRDGDLSAYHALGSQEIERDKQDSTLAAQKHKMELQAPAEPRGNECARNYFDPPMAEETNPRQCRMEVGTEDELELKLMREGEQELYYKMSVMLTEDDTTTIIDLPGTVLPDEEAEVKMEVTARGAALLPAPPGRGRAAQEEPVPCYAERLKECVRGDVIALGSLSPEQNAHSVMQKGMSQEAEREEKKRLMSFLRGNAEEFNTHRDLHQQEQILHDKLHAAFQRHGAARQGAWTSLAGGVEPTPQPVEIHLLCLRAVRDKLPRGHYAVSVALHARLGGRALRWSRLKERPWAGTTERVEHRGRFHDTELRLDQSVSTVLPASSDVVPSMVLQFRLLSFPGERSHVSTVAAWGAFPVCDCGFDIVQGKFRTPLLRGERAPALDQFRKVEELMSSDLDNWLCNLYFQVKKLPRGASDGAEYSVALEVPSQSQPCPGGAQGRSCGTVEPQPQGSPLSLSARSRCSSASLRGKDSSQVIPENAERASGAFPVKGDTGMCYKKNQSPKISGSNPCLKVNMPPLQCGKQEMISVEELEEYTFSLQPQQSCGRRAGGAAAEHTHLALRMFLSELGLSQWRSPEFCFIMLLLALIWFVRLYLHYCSQWLFLQAIAVPVNKFRFHPHTVELVYQNSLLHTREELAMVVIGPLTLNAVTLLLVLIRWGCQLIFSSFPSFLSKFIMALGVWTVLDPLAVFAVDAILGRLAYSAEQPMADAAKLYWHFHRTENSGAPGILITLFLYTVLFLCSITILYIYFFRLHNDGRMLDIFQRLHSKEEAFFIPHDLELSNQELSYIVKKAEQWRGFNGERRKVAVYDYIWMEDPSAGRATSSCDPQHGAGPSGATPGRGETSTRVSVYTLHLSGLREQHRHFLRQPDGAIVEVTGNVDSAEPPESVIACPGKRPQKDAQTCSSDQLRERKKKKAAWRSHRVEPAGRSCSESGAAPKHLSL</sequence>
<dbReference type="Proteomes" id="UP001044222">
    <property type="component" value="Unassembled WGS sequence"/>
</dbReference>
<gene>
    <name evidence="3" type="ORF">ANANG_G00088050</name>
</gene>
<accession>A0A9D3MQX6</accession>
<feature type="region of interest" description="Disordered" evidence="1">
    <location>
        <begin position="867"/>
        <end position="890"/>
    </location>
</feature>